<keyword evidence="2" id="KW-0496">Mitochondrion</keyword>
<evidence type="ECO:0008006" key="4">
    <source>
        <dbReference type="Google" id="ProtNLM"/>
    </source>
</evidence>
<geneLocation type="mitochondrion" evidence="2"/>
<feature type="transmembrane region" description="Helical" evidence="1">
    <location>
        <begin position="203"/>
        <end position="222"/>
    </location>
</feature>
<keyword evidence="1" id="KW-0812">Transmembrane</keyword>
<evidence type="ECO:0000256" key="1">
    <source>
        <dbReference type="SAM" id="Phobius"/>
    </source>
</evidence>
<proteinExistence type="predicted"/>
<feature type="transmembrane region" description="Helical" evidence="1">
    <location>
        <begin position="86"/>
        <end position="106"/>
    </location>
</feature>
<dbReference type="EMBL" id="OVEO01000003">
    <property type="protein sequence ID" value="SPQ95154.1"/>
    <property type="molecule type" value="Genomic_DNA"/>
</dbReference>
<name>A0A3P3Y4X9_PLABS</name>
<dbReference type="AlphaFoldDB" id="A0A3P3Y4X9"/>
<protein>
    <recommendedName>
        <fullName evidence="4">DUF4203 domain-containing protein</fullName>
    </recommendedName>
</protein>
<reference evidence="2 3" key="1">
    <citation type="submission" date="2018-03" db="EMBL/GenBank/DDBJ databases">
        <authorList>
            <person name="Fogelqvist J."/>
        </authorList>
    </citation>
    <scope>NUCLEOTIDE SEQUENCE [LARGE SCALE GENOMIC DNA]</scope>
</reference>
<feature type="transmembrane region" description="Helical" evidence="1">
    <location>
        <begin position="20"/>
        <end position="44"/>
    </location>
</feature>
<feature type="transmembrane region" description="Helical" evidence="1">
    <location>
        <begin position="164"/>
        <end position="183"/>
    </location>
</feature>
<keyword evidence="1" id="KW-1133">Transmembrane helix</keyword>
<feature type="transmembrane region" description="Helical" evidence="1">
    <location>
        <begin position="56"/>
        <end position="74"/>
    </location>
</feature>
<feature type="transmembrane region" description="Helical" evidence="1">
    <location>
        <begin position="118"/>
        <end position="144"/>
    </location>
</feature>
<sequence>MKTAEMTAKRADVDALGASLLPAVQNVGVCLSGAVLGACVSFIANCTLVEISLNPFFGFYFGMLFLFIGGVVFWRVKTLSHARSVLLLAFSSLVILSGLICFVLDTPIVQRFGWLSKVPLFCILGVSVVFALLFAILDLITFFVSTCQTETSPGLIENTAQVNLILATSVIMGVVFGFVFGMLDVEDAHLANLRLAFMRDQSICYPIGAVLGGVAALINQRLAAQDVKYAFSALNTEETFDNDFDEDL</sequence>
<gene>
    <name evidence="2" type="ORF">PLBR_LOCUS2369</name>
</gene>
<evidence type="ECO:0000313" key="2">
    <source>
        <dbReference type="EMBL" id="SPQ95154.1"/>
    </source>
</evidence>
<organism evidence="2 3">
    <name type="scientific">Plasmodiophora brassicae</name>
    <name type="common">Clubroot disease agent</name>
    <dbReference type="NCBI Taxonomy" id="37360"/>
    <lineage>
        <taxon>Eukaryota</taxon>
        <taxon>Sar</taxon>
        <taxon>Rhizaria</taxon>
        <taxon>Endomyxa</taxon>
        <taxon>Phytomyxea</taxon>
        <taxon>Plasmodiophorida</taxon>
        <taxon>Plasmodiophoridae</taxon>
        <taxon>Plasmodiophora</taxon>
    </lineage>
</organism>
<evidence type="ECO:0000313" key="3">
    <source>
        <dbReference type="Proteomes" id="UP000290189"/>
    </source>
</evidence>
<keyword evidence="1" id="KW-0472">Membrane</keyword>
<accession>A0A3P3Y4X9</accession>
<dbReference type="Proteomes" id="UP000290189">
    <property type="component" value="Unassembled WGS sequence"/>
</dbReference>